<evidence type="ECO:0000256" key="10">
    <source>
        <dbReference type="ARBA" id="ARBA00023163"/>
    </source>
</evidence>
<evidence type="ECO:0000256" key="7">
    <source>
        <dbReference type="ARBA" id="ARBA00023014"/>
    </source>
</evidence>
<dbReference type="PROSITE" id="PS00676">
    <property type="entry name" value="SIGMA54_INTERACT_2"/>
    <property type="match status" value="1"/>
</dbReference>
<dbReference type="InterPro" id="IPR017900">
    <property type="entry name" value="4Fe4S_Fe_S_CS"/>
</dbReference>
<dbReference type="NCBIfam" id="TIGR00229">
    <property type="entry name" value="sensory_box"/>
    <property type="match status" value="1"/>
</dbReference>
<keyword evidence="7" id="KW-0411">Iron-sulfur</keyword>
<keyword evidence="6" id="KW-0408">Iron</keyword>
<dbReference type="PROSITE" id="PS00675">
    <property type="entry name" value="SIGMA54_INTERACT_1"/>
    <property type="match status" value="1"/>
</dbReference>
<protein>
    <recommendedName>
        <fullName evidence="11">HTH-type transcriptional regulatory protein TyrR</fullName>
    </recommendedName>
</protein>
<dbReference type="PROSITE" id="PS51379">
    <property type="entry name" value="4FE4S_FER_2"/>
    <property type="match status" value="1"/>
</dbReference>
<dbReference type="GO" id="GO:0051539">
    <property type="term" value="F:4 iron, 4 sulfur cluster binding"/>
    <property type="evidence" value="ECO:0007669"/>
    <property type="project" value="UniProtKB-KW"/>
</dbReference>
<dbReference type="InterPro" id="IPR017896">
    <property type="entry name" value="4Fe4S_Fe-S-bd"/>
</dbReference>
<dbReference type="Pfam" id="PF04060">
    <property type="entry name" value="FeS"/>
    <property type="match status" value="1"/>
</dbReference>
<dbReference type="Gene3D" id="1.10.10.60">
    <property type="entry name" value="Homeodomain-like"/>
    <property type="match status" value="1"/>
</dbReference>
<evidence type="ECO:0000256" key="8">
    <source>
        <dbReference type="ARBA" id="ARBA00023015"/>
    </source>
</evidence>
<dbReference type="PROSITE" id="PS00198">
    <property type="entry name" value="4FE4S_FER_1"/>
    <property type="match status" value="1"/>
</dbReference>
<evidence type="ECO:0000256" key="1">
    <source>
        <dbReference type="ARBA" id="ARBA00022485"/>
    </source>
</evidence>
<dbReference type="Gene3D" id="1.10.8.60">
    <property type="match status" value="1"/>
</dbReference>
<evidence type="ECO:0000256" key="4">
    <source>
        <dbReference type="ARBA" id="ARBA00022797"/>
    </source>
</evidence>
<evidence type="ECO:0000256" key="2">
    <source>
        <dbReference type="ARBA" id="ARBA00022723"/>
    </source>
</evidence>
<keyword evidence="4" id="KW-0058">Aromatic hydrocarbons catabolism</keyword>
<evidence type="ECO:0000259" key="12">
    <source>
        <dbReference type="PROSITE" id="PS50045"/>
    </source>
</evidence>
<evidence type="ECO:0000256" key="9">
    <source>
        <dbReference type="ARBA" id="ARBA00023125"/>
    </source>
</evidence>
<dbReference type="Pfam" id="PF00158">
    <property type="entry name" value="Sigma54_activat"/>
    <property type="match status" value="1"/>
</dbReference>
<dbReference type="SUPFAM" id="SSF52540">
    <property type="entry name" value="P-loop containing nucleoside triphosphate hydrolases"/>
    <property type="match status" value="1"/>
</dbReference>
<dbReference type="PROSITE" id="PS00688">
    <property type="entry name" value="SIGMA54_INTERACT_3"/>
    <property type="match status" value="1"/>
</dbReference>
<gene>
    <name evidence="16" type="ORF">I0Q91_04700</name>
</gene>
<keyword evidence="9" id="KW-0238">DNA-binding</keyword>
<dbReference type="PROSITE" id="PS50045">
    <property type="entry name" value="SIGMA54_INTERACT_4"/>
    <property type="match status" value="1"/>
</dbReference>
<dbReference type="SUPFAM" id="SSF54862">
    <property type="entry name" value="4Fe-4S ferredoxins"/>
    <property type="match status" value="1"/>
</dbReference>
<dbReference type="GO" id="GO:0046872">
    <property type="term" value="F:metal ion binding"/>
    <property type="evidence" value="ECO:0007669"/>
    <property type="project" value="UniProtKB-KW"/>
</dbReference>
<dbReference type="GO" id="GO:0003677">
    <property type="term" value="F:DNA binding"/>
    <property type="evidence" value="ECO:0007669"/>
    <property type="project" value="UniProtKB-KW"/>
</dbReference>
<accession>A0A931AR91</accession>
<dbReference type="GO" id="GO:0005524">
    <property type="term" value="F:ATP binding"/>
    <property type="evidence" value="ECO:0007669"/>
    <property type="project" value="UniProtKB-KW"/>
</dbReference>
<dbReference type="PROSITE" id="PS50112">
    <property type="entry name" value="PAS"/>
    <property type="match status" value="1"/>
</dbReference>
<keyword evidence="3" id="KW-0547">Nucleotide-binding</keyword>
<name>A0A931AR91_9FIRM</name>
<dbReference type="Gene3D" id="3.30.70.20">
    <property type="match status" value="1"/>
</dbReference>
<dbReference type="InterPro" id="IPR000014">
    <property type="entry name" value="PAS"/>
</dbReference>
<dbReference type="FunFam" id="3.40.50.300:FF:000006">
    <property type="entry name" value="DNA-binding transcriptional regulator NtrC"/>
    <property type="match status" value="1"/>
</dbReference>
<dbReference type="InterPro" id="IPR004108">
    <property type="entry name" value="Fe_hydrogenase_lsu_C"/>
</dbReference>
<dbReference type="InterPro" id="IPR009016">
    <property type="entry name" value="Fe_hydrogenase"/>
</dbReference>
<feature type="domain" description="4Fe-4S ferredoxin-type" evidence="14">
    <location>
        <begin position="10"/>
        <end position="40"/>
    </location>
</feature>
<keyword evidence="2" id="KW-0479">Metal-binding</keyword>
<proteinExistence type="predicted"/>
<feature type="domain" description="4Fe-4S" evidence="15">
    <location>
        <begin position="366"/>
        <end position="428"/>
    </location>
</feature>
<keyword evidence="8" id="KW-0805">Transcription regulation</keyword>
<evidence type="ECO:0000259" key="14">
    <source>
        <dbReference type="PROSITE" id="PS51379"/>
    </source>
</evidence>
<dbReference type="InterPro" id="IPR027417">
    <property type="entry name" value="P-loop_NTPase"/>
</dbReference>
<dbReference type="Pfam" id="PF13426">
    <property type="entry name" value="PAS_9"/>
    <property type="match status" value="1"/>
</dbReference>
<dbReference type="InterPro" id="IPR025943">
    <property type="entry name" value="Sigma_54_int_dom_ATP-bd_2"/>
</dbReference>
<dbReference type="PROSITE" id="PS51656">
    <property type="entry name" value="4FE4S"/>
    <property type="match status" value="1"/>
</dbReference>
<dbReference type="Gene3D" id="3.40.950.10">
    <property type="entry name" value="Fe-only Hydrogenase (Larger Subunit), Chain L, domain 3"/>
    <property type="match status" value="1"/>
</dbReference>
<dbReference type="Proteomes" id="UP000621436">
    <property type="component" value="Unassembled WGS sequence"/>
</dbReference>
<dbReference type="GO" id="GO:0006355">
    <property type="term" value="P:regulation of DNA-templated transcription"/>
    <property type="evidence" value="ECO:0007669"/>
    <property type="project" value="InterPro"/>
</dbReference>
<evidence type="ECO:0000259" key="15">
    <source>
        <dbReference type="PROSITE" id="PS51656"/>
    </source>
</evidence>
<dbReference type="InterPro" id="IPR002078">
    <property type="entry name" value="Sigma_54_int"/>
</dbReference>
<keyword evidence="17" id="KW-1185">Reference proteome</keyword>
<dbReference type="PANTHER" id="PTHR32071:SF57">
    <property type="entry name" value="C4-DICARBOXYLATE TRANSPORT TRANSCRIPTIONAL REGULATORY PROTEIN DCTD"/>
    <property type="match status" value="1"/>
</dbReference>
<dbReference type="Gene3D" id="3.40.50.300">
    <property type="entry name" value="P-loop containing nucleotide triphosphate hydrolases"/>
    <property type="match status" value="1"/>
</dbReference>
<dbReference type="SUPFAM" id="SSF53920">
    <property type="entry name" value="Fe-only hydrogenase"/>
    <property type="match status" value="1"/>
</dbReference>
<keyword evidence="5" id="KW-0067">ATP-binding</keyword>
<keyword evidence="1" id="KW-0004">4Fe-4S</keyword>
<dbReference type="InterPro" id="IPR003593">
    <property type="entry name" value="AAA+_ATPase"/>
</dbReference>
<dbReference type="Pfam" id="PF02906">
    <property type="entry name" value="Fe_hyd_lg_C"/>
    <property type="match status" value="1"/>
</dbReference>
<evidence type="ECO:0000256" key="3">
    <source>
        <dbReference type="ARBA" id="ARBA00022741"/>
    </source>
</evidence>
<evidence type="ECO:0000256" key="6">
    <source>
        <dbReference type="ARBA" id="ARBA00023004"/>
    </source>
</evidence>
<dbReference type="CDD" id="cd00130">
    <property type="entry name" value="PAS"/>
    <property type="match status" value="1"/>
</dbReference>
<dbReference type="InterPro" id="IPR035965">
    <property type="entry name" value="PAS-like_dom_sf"/>
</dbReference>
<dbReference type="SUPFAM" id="SSF55785">
    <property type="entry name" value="PYP-like sensor domain (PAS domain)"/>
    <property type="match status" value="1"/>
</dbReference>
<dbReference type="SMART" id="SM00091">
    <property type="entry name" value="PAS"/>
    <property type="match status" value="1"/>
</dbReference>
<dbReference type="Pfam" id="PF18024">
    <property type="entry name" value="HTH_50"/>
    <property type="match status" value="1"/>
</dbReference>
<evidence type="ECO:0000256" key="5">
    <source>
        <dbReference type="ARBA" id="ARBA00022840"/>
    </source>
</evidence>
<dbReference type="Gene3D" id="3.30.450.20">
    <property type="entry name" value="PAS domain"/>
    <property type="match status" value="1"/>
</dbReference>
<reference evidence="16" key="1">
    <citation type="submission" date="2020-11" db="EMBL/GenBank/DDBJ databases">
        <title>Halonatronomonas betainensis gen. nov., sp. nov. a novel haloalkaliphilic representative of the family Halanaerobiacae capable of betaine degradation.</title>
        <authorList>
            <person name="Boltyanskaya Y."/>
            <person name="Kevbrin V."/>
            <person name="Detkova E."/>
            <person name="Grouzdev D.S."/>
            <person name="Koziaeva V."/>
            <person name="Zhilina T."/>
        </authorList>
    </citation>
    <scope>NUCLEOTIDE SEQUENCE</scope>
    <source>
        <strain evidence="16">Z-7014</strain>
    </source>
</reference>
<dbReference type="RefSeq" id="WP_270453227.1">
    <property type="nucleotide sequence ID" value="NZ_JADPIE010000002.1"/>
</dbReference>
<evidence type="ECO:0000313" key="17">
    <source>
        <dbReference type="Proteomes" id="UP000621436"/>
    </source>
</evidence>
<dbReference type="Gene3D" id="1.10.15.40">
    <property type="entry name" value="Electron transport complex subunit B, putative Fe-S cluster"/>
    <property type="match status" value="1"/>
</dbReference>
<dbReference type="Pfam" id="PF25601">
    <property type="entry name" value="AAA_lid_14"/>
    <property type="match status" value="1"/>
</dbReference>
<dbReference type="PANTHER" id="PTHR32071">
    <property type="entry name" value="TRANSCRIPTIONAL REGULATORY PROTEIN"/>
    <property type="match status" value="1"/>
</dbReference>
<evidence type="ECO:0000313" key="16">
    <source>
        <dbReference type="EMBL" id="MBF8436371.1"/>
    </source>
</evidence>
<feature type="domain" description="PAS" evidence="13">
    <location>
        <begin position="428"/>
        <end position="472"/>
    </location>
</feature>
<comment type="caution">
    <text evidence="16">The sequence shown here is derived from an EMBL/GenBank/DDBJ whole genome shotgun (WGS) entry which is preliminary data.</text>
</comment>
<organism evidence="16 17">
    <name type="scientific">Halonatronomonas betaini</name>
    <dbReference type="NCBI Taxonomy" id="2778430"/>
    <lineage>
        <taxon>Bacteria</taxon>
        <taxon>Bacillati</taxon>
        <taxon>Bacillota</taxon>
        <taxon>Clostridia</taxon>
        <taxon>Halanaerobiales</taxon>
        <taxon>Halarsenatibacteraceae</taxon>
        <taxon>Halonatronomonas</taxon>
    </lineage>
</organism>
<dbReference type="EMBL" id="JADPIE010000002">
    <property type="protein sequence ID" value="MBF8436371.1"/>
    <property type="molecule type" value="Genomic_DNA"/>
</dbReference>
<dbReference type="CDD" id="cd00009">
    <property type="entry name" value="AAA"/>
    <property type="match status" value="1"/>
</dbReference>
<dbReference type="SMART" id="SM00382">
    <property type="entry name" value="AAA"/>
    <property type="match status" value="1"/>
</dbReference>
<sequence>MIEFNSNTKKQIIYTQEGNCRECYACLRNCPVKAIKVSDGQAEIIQDRCLSCGTCLHHCYRNVKYSYNFSDEIEVLAKSNELIAALAPSFASQEAAPDGKDWPDYLKAKGFSGLIEVGSAADYLVKLYYQFWQEEADKKDFWLSSTCPVVVSWANKYLSVLEDHLIPLPSPMGLLAEIWSESKYSGNFKLVFIGPCHAKKAELSAREDNPPVLTFSELEELDLKASKDFRYIKLIDRDKLLKDREFSMSGGLKRSLIKAGFREEKIYTVEGENELNKLFSYLEEGGKLKEKPVLFDLLYCQGCISSMELSNNPLPLKEENLRKNNHLNISDDIDREYLEIASGNYKNYLIEFDEKIETLSEPNEDEIREVLKRTGKEDIEDELNCGACGYPTCYDKARATLKGLAEENMCLPYLLSEKRKEIDIINQNNRQLDFLINSSVDGLAIVDSTGEIIKVNEAYLEMLGQPKEDIVGVNADELQEKRIVYPAISSLTFKEGRDLTIIQQTSTGKKLLTTARPIYNEDDRIERIIVNARDIHSLNLDVGDNKDRKLKLYLSEDNGSSEIKEGPGDLIWKSEEMDNIINLSRKIAYSDSSVLIVGESGTGKEVIASYIHDLSDREGNMVKINCAAIPDNLLESELFGYETGAFTGARSEGKKGLIEKADGGTLFLDEIAELPLQMQTKLLQVIQEKEVARIGSLEKKKIDFRLITATNRDIKNLVASGDFREDLYYRLNVVFIEIPPLRKRKQDILPMVNFYLEKYMDKYNKNLSLSGEAEDFLINYSWPGNVRELINLIERVVVISDGGEVCKKELKELSKVTEEINEEDNIAVNKIIPLKEAVVEVEKKILDMAKEKDMSTYQMADLLGVNQSTIVRKLNKYFSDN</sequence>
<dbReference type="InterPro" id="IPR025944">
    <property type="entry name" value="Sigma_54_int_dom_CS"/>
</dbReference>
<evidence type="ECO:0000259" key="13">
    <source>
        <dbReference type="PROSITE" id="PS50112"/>
    </source>
</evidence>
<dbReference type="AlphaFoldDB" id="A0A931AR91"/>
<dbReference type="InterPro" id="IPR058031">
    <property type="entry name" value="AAA_lid_NorR"/>
</dbReference>
<dbReference type="InterPro" id="IPR030828">
    <property type="entry name" value="HTH_TyrR"/>
</dbReference>
<feature type="domain" description="Sigma-54 factor interaction" evidence="12">
    <location>
        <begin position="570"/>
        <end position="798"/>
    </location>
</feature>
<dbReference type="InterPro" id="IPR007202">
    <property type="entry name" value="4Fe-4S_dom"/>
</dbReference>
<keyword evidence="10" id="KW-0804">Transcription</keyword>
<evidence type="ECO:0000256" key="11">
    <source>
        <dbReference type="ARBA" id="ARBA00029500"/>
    </source>
</evidence>
<dbReference type="InterPro" id="IPR025662">
    <property type="entry name" value="Sigma_54_int_dom_ATP-bd_1"/>
</dbReference>